<evidence type="ECO:0008006" key="4">
    <source>
        <dbReference type="Google" id="ProtNLM"/>
    </source>
</evidence>
<accession>A0ABQ3NTQ5</accession>
<comment type="caution">
    <text evidence="2">The sequence shown here is derived from an EMBL/GenBank/DDBJ whole genome shotgun (WGS) entry which is preliminary data.</text>
</comment>
<keyword evidence="3" id="KW-1185">Reference proteome</keyword>
<dbReference type="Proteomes" id="UP000660554">
    <property type="component" value="Unassembled WGS sequence"/>
</dbReference>
<gene>
    <name evidence="2" type="ORF">Scinn_56310</name>
</gene>
<evidence type="ECO:0000313" key="2">
    <source>
        <dbReference type="EMBL" id="GHI16168.1"/>
    </source>
</evidence>
<sequence length="97" mass="10461">MIDRPVPGEACACARHDCGGVVPVSWCPSTATRCGTPVVGSAAPTCPGHVASRPPGVGQTDRLTDDEKSDVLREGIEDYLVKPMPRTWTPMTWRGRW</sequence>
<proteinExistence type="predicted"/>
<evidence type="ECO:0000313" key="3">
    <source>
        <dbReference type="Proteomes" id="UP000660554"/>
    </source>
</evidence>
<name>A0ABQ3NTQ5_STRVG</name>
<reference evidence="3" key="1">
    <citation type="submission" date="2020-09" db="EMBL/GenBank/DDBJ databases">
        <title>Whole genome shotgun sequence of Streptomyces cinnamonensis NBRC 15873.</title>
        <authorList>
            <person name="Komaki H."/>
            <person name="Tamura T."/>
        </authorList>
    </citation>
    <scope>NUCLEOTIDE SEQUENCE [LARGE SCALE GENOMIC DNA]</scope>
    <source>
        <strain evidence="3">NBRC 15873</strain>
    </source>
</reference>
<protein>
    <recommendedName>
        <fullName evidence="4">Response regulatory domain-containing protein</fullName>
    </recommendedName>
</protein>
<feature type="region of interest" description="Disordered" evidence="1">
    <location>
        <begin position="46"/>
        <end position="66"/>
    </location>
</feature>
<dbReference type="EMBL" id="BNDV01000013">
    <property type="protein sequence ID" value="GHI16168.1"/>
    <property type="molecule type" value="Genomic_DNA"/>
</dbReference>
<organism evidence="2 3">
    <name type="scientific">Streptomyces virginiae</name>
    <name type="common">Streptomyces cinnamonensis</name>
    <dbReference type="NCBI Taxonomy" id="1961"/>
    <lineage>
        <taxon>Bacteria</taxon>
        <taxon>Bacillati</taxon>
        <taxon>Actinomycetota</taxon>
        <taxon>Actinomycetes</taxon>
        <taxon>Kitasatosporales</taxon>
        <taxon>Streptomycetaceae</taxon>
        <taxon>Streptomyces</taxon>
    </lineage>
</organism>
<evidence type="ECO:0000256" key="1">
    <source>
        <dbReference type="SAM" id="MobiDB-lite"/>
    </source>
</evidence>